<evidence type="ECO:0000256" key="1">
    <source>
        <dbReference type="ARBA" id="ARBA00001933"/>
    </source>
</evidence>
<feature type="binding site" evidence="4">
    <location>
        <begin position="116"/>
        <end position="118"/>
    </location>
    <ligand>
        <name>(6S)-5,6,7,8-tetrahydrofolate</name>
        <dbReference type="ChEBI" id="CHEBI:57453"/>
    </ligand>
</feature>
<feature type="site" description="Plays an important role in substrate specificity" evidence="4">
    <location>
        <position position="220"/>
    </location>
</feature>
<comment type="similarity">
    <text evidence="2 4">Belongs to the SHMT family.</text>
</comment>
<evidence type="ECO:0000259" key="5">
    <source>
        <dbReference type="Pfam" id="PF00464"/>
    </source>
</evidence>
<comment type="subunit">
    <text evidence="4">Homodimer.</text>
</comment>
<protein>
    <recommendedName>
        <fullName evidence="4">Serine hydroxymethyltransferase</fullName>
        <shortName evidence="4">SHMT</shortName>
        <shortName evidence="4">Serine methylase</shortName>
        <ecNumber evidence="4">2.1.2.1</ecNumber>
    </recommendedName>
</protein>
<keyword evidence="4" id="KW-0554">One-carbon metabolism</keyword>
<dbReference type="InterPro" id="IPR049943">
    <property type="entry name" value="Ser_HO-MeTrfase-like"/>
</dbReference>
<feature type="modified residue" description="N6-(pyridoxal phosphate)lysine" evidence="4">
    <location>
        <position position="221"/>
    </location>
</feature>
<evidence type="ECO:0000256" key="4">
    <source>
        <dbReference type="HAMAP-Rule" id="MF_00051"/>
    </source>
</evidence>
<keyword evidence="4" id="KW-0963">Cytoplasm</keyword>
<comment type="pathway">
    <text evidence="4">Amino-acid biosynthesis; glycine biosynthesis; glycine from L-serine: step 1/1.</text>
</comment>
<comment type="caution">
    <text evidence="6">The sequence shown here is derived from an EMBL/GenBank/DDBJ whole genome shotgun (WGS) entry which is preliminary data.</text>
</comment>
<feature type="binding site" evidence="4">
    <location>
        <position position="112"/>
    </location>
    <ligand>
        <name>(6S)-5,6,7,8-tetrahydrofolate</name>
        <dbReference type="ChEBI" id="CHEBI:57453"/>
    </ligand>
</feature>
<keyword evidence="3 4" id="KW-0663">Pyridoxal phosphate</keyword>
<evidence type="ECO:0000313" key="7">
    <source>
        <dbReference type="Proteomes" id="UP001592528"/>
    </source>
</evidence>
<dbReference type="PANTHER" id="PTHR11680">
    <property type="entry name" value="SERINE HYDROXYMETHYLTRANSFERASE"/>
    <property type="match status" value="1"/>
</dbReference>
<dbReference type="NCBIfam" id="NF000586">
    <property type="entry name" value="PRK00011.1"/>
    <property type="match status" value="1"/>
</dbReference>
<evidence type="ECO:0000313" key="6">
    <source>
        <dbReference type="EMBL" id="MFC1402848.1"/>
    </source>
</evidence>
<sequence>MSDPALATILAAERARRADQIGLLAGENHSAPEVRALLGSVFADKYAEGYPGRRHHTGCAQADAVETLAVDRAKALFGAEHANVQPYTGTAAVLAAYAALLRPGDAVLAMSLAHGGHLSNGSAANFSGRWFAFTGYGVRAGDGLIDLDQVRDLARVVRPKAIVAGAISYPRDVDWAAFREIADEVGASLIADAAQTIGLVAGGVVASPVPYADVVCGVTHKVLGGPRGGLLLCRAELAERVDRAVFPFTQGGPAVNQMAAKALALGRAARPGFAEYTARAVANARALGEGLAAEGLRLLTGGTDTHLVTADARGLGLTGREAERRCEAAGLLIGRCAVPFDEVPPAEACGIRLGTACVTTRGMAPEQMGELAALLGRALRSEDEDAEVAERVRALARRHPLDLDRRAEESSVN</sequence>
<comment type="caution">
    <text evidence="4">Lacks conserved residue(s) required for the propagation of feature annotation.</text>
</comment>
<feature type="domain" description="Serine hydroxymethyltransferase-like" evidence="5">
    <location>
        <begin position="2"/>
        <end position="373"/>
    </location>
</feature>
<dbReference type="SUPFAM" id="SSF53383">
    <property type="entry name" value="PLP-dependent transferases"/>
    <property type="match status" value="1"/>
</dbReference>
<evidence type="ECO:0000256" key="2">
    <source>
        <dbReference type="ARBA" id="ARBA00006376"/>
    </source>
</evidence>
<accession>A0ABV6UN11</accession>
<dbReference type="InterPro" id="IPR039429">
    <property type="entry name" value="SHMT-like_dom"/>
</dbReference>
<dbReference type="Gene3D" id="3.90.1150.10">
    <property type="entry name" value="Aspartate Aminotransferase, domain 1"/>
    <property type="match status" value="1"/>
</dbReference>
<dbReference type="Gene3D" id="3.40.640.10">
    <property type="entry name" value="Type I PLP-dependent aspartate aminotransferase-like (Major domain)"/>
    <property type="match status" value="1"/>
</dbReference>
<dbReference type="InterPro" id="IPR001085">
    <property type="entry name" value="Ser_HO-MeTrfase"/>
</dbReference>
<keyword evidence="4 6" id="KW-0808">Transferase</keyword>
<dbReference type="RefSeq" id="WP_051725590.1">
    <property type="nucleotide sequence ID" value="NZ_JBHEZZ010000008.1"/>
</dbReference>
<feature type="binding site" evidence="4">
    <location>
        <position position="236"/>
    </location>
    <ligand>
        <name>(6S)-5,6,7,8-tetrahydrofolate</name>
        <dbReference type="ChEBI" id="CHEBI:57453"/>
    </ligand>
</feature>
<dbReference type="HAMAP" id="MF_00051">
    <property type="entry name" value="SHMT"/>
    <property type="match status" value="1"/>
</dbReference>
<evidence type="ECO:0000256" key="3">
    <source>
        <dbReference type="ARBA" id="ARBA00022898"/>
    </source>
</evidence>
<dbReference type="InterPro" id="IPR015424">
    <property type="entry name" value="PyrdxlP-dep_Trfase"/>
</dbReference>
<dbReference type="EC" id="2.1.2.1" evidence="4"/>
<dbReference type="EMBL" id="JBHEZZ010000008">
    <property type="protein sequence ID" value="MFC1402848.1"/>
    <property type="molecule type" value="Genomic_DNA"/>
</dbReference>
<dbReference type="CDD" id="cd00378">
    <property type="entry name" value="SHMT"/>
    <property type="match status" value="1"/>
</dbReference>
<keyword evidence="4" id="KW-0028">Amino-acid biosynthesis</keyword>
<dbReference type="Proteomes" id="UP001592528">
    <property type="component" value="Unassembled WGS sequence"/>
</dbReference>
<dbReference type="InterPro" id="IPR015422">
    <property type="entry name" value="PyrdxlP-dep_Trfase_small"/>
</dbReference>
<gene>
    <name evidence="4 6" type="primary">glyA</name>
    <name evidence="6" type="ORF">ACEZDJ_16280</name>
</gene>
<dbReference type="GO" id="GO:0004372">
    <property type="term" value="F:glycine hydroxymethyltransferase activity"/>
    <property type="evidence" value="ECO:0007669"/>
    <property type="project" value="UniProtKB-EC"/>
</dbReference>
<dbReference type="PIRSF" id="PIRSF000412">
    <property type="entry name" value="SHMT"/>
    <property type="match status" value="1"/>
</dbReference>
<name>A0ABV6UN11_9ACTN</name>
<comment type="function">
    <text evidence="4">Catalyzes the reversible interconversion of serine and glycine with tetrahydrofolate (THF) serving as the one-carbon carrier. This reaction serves as the major source of one-carbon groups required for the biosynthesis of purines, thymidylate, methionine, and other important biomolecules. Also exhibits THF-independent aldolase activity toward beta-hydroxyamino acids, producing glycine and aldehydes, via a retro-aldol mechanism.</text>
</comment>
<proteinExistence type="inferred from homology"/>
<comment type="subcellular location">
    <subcellularLocation>
        <location evidence="4">Cytoplasm</location>
    </subcellularLocation>
</comment>
<comment type="pathway">
    <text evidence="4">One-carbon metabolism; tetrahydrofolate interconversion.</text>
</comment>
<comment type="cofactor">
    <cofactor evidence="1 4">
        <name>pyridoxal 5'-phosphate</name>
        <dbReference type="ChEBI" id="CHEBI:597326"/>
    </cofactor>
</comment>
<dbReference type="PANTHER" id="PTHR11680:SF35">
    <property type="entry name" value="SERINE HYDROXYMETHYLTRANSFERASE 1"/>
    <property type="match status" value="1"/>
</dbReference>
<keyword evidence="7" id="KW-1185">Reference proteome</keyword>
<dbReference type="InterPro" id="IPR015421">
    <property type="entry name" value="PyrdxlP-dep_Trfase_major"/>
</dbReference>
<dbReference type="Pfam" id="PF00464">
    <property type="entry name" value="SHMT"/>
    <property type="match status" value="1"/>
</dbReference>
<reference evidence="6 7" key="1">
    <citation type="submission" date="2024-09" db="EMBL/GenBank/DDBJ databases">
        <authorList>
            <person name="Lee S.D."/>
        </authorList>
    </citation>
    <scope>NUCLEOTIDE SEQUENCE [LARGE SCALE GENOMIC DNA]</scope>
    <source>
        <strain evidence="6 7">N1-5</strain>
    </source>
</reference>
<organism evidence="6 7">
    <name type="scientific">Streptacidiphilus cavernicola</name>
    <dbReference type="NCBI Taxonomy" id="3342716"/>
    <lineage>
        <taxon>Bacteria</taxon>
        <taxon>Bacillati</taxon>
        <taxon>Actinomycetota</taxon>
        <taxon>Actinomycetes</taxon>
        <taxon>Kitasatosporales</taxon>
        <taxon>Streptomycetaceae</taxon>
        <taxon>Streptacidiphilus</taxon>
    </lineage>
</organism>
<comment type="catalytic activity">
    <reaction evidence="4">
        <text>(6R)-5,10-methylene-5,6,7,8-tetrahydrofolate + glycine + H2O = (6S)-5,6,7,8-tetrahydrofolate + L-serine</text>
        <dbReference type="Rhea" id="RHEA:15481"/>
        <dbReference type="ChEBI" id="CHEBI:15377"/>
        <dbReference type="ChEBI" id="CHEBI:15636"/>
        <dbReference type="ChEBI" id="CHEBI:33384"/>
        <dbReference type="ChEBI" id="CHEBI:57305"/>
        <dbReference type="ChEBI" id="CHEBI:57453"/>
        <dbReference type="EC" id="2.1.2.1"/>
    </reaction>
</comment>